<reference evidence="9" key="1">
    <citation type="submission" date="2017-09" db="EMBL/GenBank/DDBJ databases">
        <title>Depth-based differentiation of microbial function through sediment-hosted aquifers and enrichment of novel symbionts in the deep terrestrial subsurface.</title>
        <authorList>
            <person name="Probst A.J."/>
            <person name="Ladd B."/>
            <person name="Jarett J.K."/>
            <person name="Geller-Mcgrath D.E."/>
            <person name="Sieber C.M.K."/>
            <person name="Emerson J.B."/>
            <person name="Anantharaman K."/>
            <person name="Thomas B.C."/>
            <person name="Malmstrom R."/>
            <person name="Stieglmeier M."/>
            <person name="Klingl A."/>
            <person name="Woyke T."/>
            <person name="Ryan C.M."/>
            <person name="Banfield J.F."/>
        </authorList>
    </citation>
    <scope>NUCLEOTIDE SEQUENCE [LARGE SCALE GENOMIC DNA]</scope>
</reference>
<dbReference type="InterPro" id="IPR012933">
    <property type="entry name" value="HicA_mRNA_interferase"/>
</dbReference>
<keyword evidence="6" id="KW-0694">RNA-binding</keyword>
<dbReference type="GO" id="GO:0003729">
    <property type="term" value="F:mRNA binding"/>
    <property type="evidence" value="ECO:0007669"/>
    <property type="project" value="InterPro"/>
</dbReference>
<protein>
    <recommendedName>
        <fullName evidence="10">Type II toxin-antitoxin system HicA family toxin</fullName>
    </recommendedName>
</protein>
<dbReference type="Pfam" id="PF07927">
    <property type="entry name" value="HicA_toxin"/>
    <property type="match status" value="1"/>
</dbReference>
<evidence type="ECO:0000256" key="2">
    <source>
        <dbReference type="ARBA" id="ARBA00022649"/>
    </source>
</evidence>
<comment type="similarity">
    <text evidence="1">Belongs to the HicA mRNA interferase family.</text>
</comment>
<keyword evidence="4" id="KW-0255">Endonuclease</keyword>
<evidence type="ECO:0000256" key="4">
    <source>
        <dbReference type="ARBA" id="ARBA00022759"/>
    </source>
</evidence>
<keyword evidence="3" id="KW-0540">Nuclease</keyword>
<proteinExistence type="inferred from homology"/>
<keyword evidence="7" id="KW-0346">Stress response</keyword>
<sequence>MSRGLNNWNAAQIIRFLKHNSFTHVHTRGSHFYYIGKIDGKDRQVCVPVHSGASIHPKTMKSIIIQSGLSEKFWLS</sequence>
<dbReference type="AlphaFoldDB" id="A0A2M7INS7"/>
<evidence type="ECO:0008006" key="10">
    <source>
        <dbReference type="Google" id="ProtNLM"/>
    </source>
</evidence>
<gene>
    <name evidence="8" type="ORF">COZ82_02335</name>
</gene>
<evidence type="ECO:0000313" key="8">
    <source>
        <dbReference type="EMBL" id="PIW96928.1"/>
    </source>
</evidence>
<evidence type="ECO:0000256" key="1">
    <source>
        <dbReference type="ARBA" id="ARBA00006620"/>
    </source>
</evidence>
<dbReference type="Proteomes" id="UP000230837">
    <property type="component" value="Unassembled WGS sequence"/>
</dbReference>
<dbReference type="GO" id="GO:0016787">
    <property type="term" value="F:hydrolase activity"/>
    <property type="evidence" value="ECO:0007669"/>
    <property type="project" value="UniProtKB-KW"/>
</dbReference>
<evidence type="ECO:0000256" key="6">
    <source>
        <dbReference type="ARBA" id="ARBA00022884"/>
    </source>
</evidence>
<evidence type="ECO:0000256" key="3">
    <source>
        <dbReference type="ARBA" id="ARBA00022722"/>
    </source>
</evidence>
<evidence type="ECO:0000313" key="9">
    <source>
        <dbReference type="Proteomes" id="UP000230837"/>
    </source>
</evidence>
<dbReference type="InterPro" id="IPR038570">
    <property type="entry name" value="HicA_sf"/>
</dbReference>
<dbReference type="SUPFAM" id="SSF54786">
    <property type="entry name" value="YcfA/nrd intein domain"/>
    <property type="match status" value="1"/>
</dbReference>
<accession>A0A2M7INS7</accession>
<comment type="caution">
    <text evidence="8">The sequence shown here is derived from an EMBL/GenBank/DDBJ whole genome shotgun (WGS) entry which is preliminary data.</text>
</comment>
<dbReference type="EMBL" id="PFHR01000125">
    <property type="protein sequence ID" value="PIW96928.1"/>
    <property type="molecule type" value="Genomic_DNA"/>
</dbReference>
<evidence type="ECO:0000256" key="7">
    <source>
        <dbReference type="ARBA" id="ARBA00023016"/>
    </source>
</evidence>
<keyword evidence="5" id="KW-0378">Hydrolase</keyword>
<keyword evidence="2" id="KW-1277">Toxin-antitoxin system</keyword>
<evidence type="ECO:0000256" key="5">
    <source>
        <dbReference type="ARBA" id="ARBA00022801"/>
    </source>
</evidence>
<name>A0A2M7INS7_9BACT</name>
<organism evidence="8 9">
    <name type="scientific">Candidatus Kaiserbacteria bacterium CG_4_8_14_3_um_filter_38_9</name>
    <dbReference type="NCBI Taxonomy" id="1974599"/>
    <lineage>
        <taxon>Bacteria</taxon>
        <taxon>Candidatus Kaiseribacteriota</taxon>
    </lineage>
</organism>
<dbReference type="GO" id="GO:0004519">
    <property type="term" value="F:endonuclease activity"/>
    <property type="evidence" value="ECO:0007669"/>
    <property type="project" value="UniProtKB-KW"/>
</dbReference>
<dbReference type="Gene3D" id="3.30.920.30">
    <property type="entry name" value="Hypothetical protein"/>
    <property type="match status" value="1"/>
</dbReference>